<dbReference type="Pfam" id="PF02120">
    <property type="entry name" value="Flg_hook"/>
    <property type="match status" value="1"/>
</dbReference>
<organism evidence="3 4">
    <name type="scientific">Ferrimonas lipolytica</name>
    <dbReference type="NCBI Taxonomy" id="2724191"/>
    <lineage>
        <taxon>Bacteria</taxon>
        <taxon>Pseudomonadati</taxon>
        <taxon>Pseudomonadota</taxon>
        <taxon>Gammaproteobacteria</taxon>
        <taxon>Alteromonadales</taxon>
        <taxon>Ferrimonadaceae</taxon>
        <taxon>Ferrimonas</taxon>
    </lineage>
</organism>
<feature type="compositionally biased region" description="Polar residues" evidence="1">
    <location>
        <begin position="1"/>
        <end position="10"/>
    </location>
</feature>
<dbReference type="Gene3D" id="3.30.750.140">
    <property type="match status" value="1"/>
</dbReference>
<feature type="domain" description="Flagellar hook-length control protein-like C-terminal" evidence="2">
    <location>
        <begin position="281"/>
        <end position="363"/>
    </location>
</feature>
<accession>A0A6H1UD78</accession>
<feature type="region of interest" description="Disordered" evidence="1">
    <location>
        <begin position="173"/>
        <end position="195"/>
    </location>
</feature>
<dbReference type="Proteomes" id="UP000501602">
    <property type="component" value="Chromosome"/>
</dbReference>
<dbReference type="InterPro" id="IPR038610">
    <property type="entry name" value="FliK-like_C_sf"/>
</dbReference>
<gene>
    <name evidence="3" type="ORF">HER31_07860</name>
</gene>
<feature type="region of interest" description="Disordered" evidence="1">
    <location>
        <begin position="358"/>
        <end position="401"/>
    </location>
</feature>
<reference evidence="3 4" key="1">
    <citation type="submission" date="2020-04" db="EMBL/GenBank/DDBJ databases">
        <title>Ferrimonas sp. S7 isolated from sea water.</title>
        <authorList>
            <person name="Bae S.S."/>
            <person name="Baek K."/>
        </authorList>
    </citation>
    <scope>NUCLEOTIDE SEQUENCE [LARGE SCALE GENOMIC DNA]</scope>
    <source>
        <strain evidence="3 4">S7</strain>
    </source>
</reference>
<dbReference type="KEGG" id="fes:HER31_07860"/>
<sequence length="401" mass="42543">MNIVSINSSSPHRDPIAQVDKSDHSAVGTDDYPGNRKVAADDSDSDFTAGVSEPDQACELKASDLADLDLGADLTPQVDNNTEVNQLITFAQMASATDSAQRLPSSSLQRAETALAPLNVERLIQPLLDATSGLVVEQLTKQSITPQPQPISMVQIGASTSVLTAEVVKPTQSGASAFSRTDSAATNSSLPTSESRNTALLSTMPISATQSPTAVASMELITAISQPADAADNTIVNQHSAAKLNGDAANNSQVAKPSWGPLSVSADQLTMGRELQQALGEQLKFQIDQKFRGAQLRLDPPDLGKIDLNVQLDGNRMSVVVTAVNPLVKDALMQQLDRIRTDLELHFDGAIDVSVNDQPHSQQQHSADELIESEPVTVASYHDDDMSNTDPQTSSDLDVTA</sequence>
<feature type="compositionally biased region" description="Polar residues" evidence="1">
    <location>
        <begin position="388"/>
        <end position="401"/>
    </location>
</feature>
<protein>
    <recommendedName>
        <fullName evidence="2">Flagellar hook-length control protein-like C-terminal domain-containing protein</fullName>
    </recommendedName>
</protein>
<dbReference type="AlphaFoldDB" id="A0A6H1UD78"/>
<evidence type="ECO:0000313" key="3">
    <source>
        <dbReference type="EMBL" id="QIZ76798.1"/>
    </source>
</evidence>
<proteinExistence type="predicted"/>
<name>A0A6H1UD78_9GAMM</name>
<evidence type="ECO:0000256" key="1">
    <source>
        <dbReference type="SAM" id="MobiDB-lite"/>
    </source>
</evidence>
<evidence type="ECO:0000313" key="4">
    <source>
        <dbReference type="Proteomes" id="UP000501602"/>
    </source>
</evidence>
<dbReference type="EMBL" id="CP051180">
    <property type="protein sequence ID" value="QIZ76798.1"/>
    <property type="molecule type" value="Genomic_DNA"/>
</dbReference>
<dbReference type="PANTHER" id="PTHR37533">
    <property type="entry name" value="FLAGELLAR HOOK-LENGTH CONTROL PROTEIN"/>
    <property type="match status" value="1"/>
</dbReference>
<feature type="compositionally biased region" description="Basic and acidic residues" evidence="1">
    <location>
        <begin position="11"/>
        <end position="24"/>
    </location>
</feature>
<dbReference type="CDD" id="cd17470">
    <property type="entry name" value="T3SS_Flik_C"/>
    <property type="match status" value="1"/>
</dbReference>
<keyword evidence="4" id="KW-1185">Reference proteome</keyword>
<dbReference type="InterPro" id="IPR021136">
    <property type="entry name" value="Flagellar_hook_control-like_C"/>
</dbReference>
<feature type="region of interest" description="Disordered" evidence="1">
    <location>
        <begin position="1"/>
        <end position="54"/>
    </location>
</feature>
<dbReference type="RefSeq" id="WP_168660059.1">
    <property type="nucleotide sequence ID" value="NZ_CP051180.1"/>
</dbReference>
<evidence type="ECO:0000259" key="2">
    <source>
        <dbReference type="Pfam" id="PF02120"/>
    </source>
</evidence>
<dbReference type="InterPro" id="IPR052563">
    <property type="entry name" value="FliK"/>
</dbReference>
<dbReference type="PANTHER" id="PTHR37533:SF2">
    <property type="entry name" value="FLAGELLAR HOOK-LENGTH CONTROL PROTEIN"/>
    <property type="match status" value="1"/>
</dbReference>